<keyword evidence="8" id="KW-1133">Transmembrane helix</keyword>
<dbReference type="GO" id="GO:0030154">
    <property type="term" value="P:cell differentiation"/>
    <property type="evidence" value="ECO:0007669"/>
    <property type="project" value="TreeGrafter"/>
</dbReference>
<reference evidence="10" key="1">
    <citation type="journal article" date="2014" name="Science">
        <title>Nonhuman genetics. Genomic basis for the convergent evolution of electric organs.</title>
        <authorList>
            <person name="Gallant J.R."/>
            <person name="Traeger L.L."/>
            <person name="Volkening J.D."/>
            <person name="Moffett H."/>
            <person name="Chen P.H."/>
            <person name="Novina C.D."/>
            <person name="Phillips G.N.Jr."/>
            <person name="Anand R."/>
            <person name="Wells G.B."/>
            <person name="Pinch M."/>
            <person name="Guth R."/>
            <person name="Unguez G.A."/>
            <person name="Albert J.S."/>
            <person name="Zakon H.H."/>
            <person name="Samanta M.P."/>
            <person name="Sussman M.R."/>
        </authorList>
    </citation>
    <scope>NUCLEOTIDE SEQUENCE [LARGE SCALE GENOMIC DNA]</scope>
</reference>
<reference evidence="10" key="2">
    <citation type="journal article" date="2017" name="Sci. Adv.">
        <title>A tail of two voltages: Proteomic comparison of the three electric organs of the electric eel.</title>
        <authorList>
            <person name="Traeger L.L."/>
            <person name="Sabat G."/>
            <person name="Barrett-Wilt G.A."/>
            <person name="Wells G.B."/>
            <person name="Sussman M.R."/>
        </authorList>
    </citation>
    <scope>NUCLEOTIDE SEQUENCE [LARGE SCALE GENOMIC DNA]</scope>
</reference>
<evidence type="ECO:0000256" key="2">
    <source>
        <dbReference type="ARBA" id="ARBA00010988"/>
    </source>
</evidence>
<dbReference type="GO" id="GO:0070836">
    <property type="term" value="P:caveola assembly"/>
    <property type="evidence" value="ECO:0007669"/>
    <property type="project" value="InterPro"/>
</dbReference>
<dbReference type="GO" id="GO:0005901">
    <property type="term" value="C:caveola"/>
    <property type="evidence" value="ECO:0007669"/>
    <property type="project" value="UniProtKB-SubCell"/>
</dbReference>
<keyword evidence="8" id="KW-0812">Transmembrane</keyword>
<evidence type="ECO:0000256" key="6">
    <source>
        <dbReference type="RuleBase" id="RU000680"/>
    </source>
</evidence>
<evidence type="ECO:0000313" key="9">
    <source>
        <dbReference type="Ensembl" id="ENSEEEP00000052162.2"/>
    </source>
</evidence>
<evidence type="ECO:0000313" key="10">
    <source>
        <dbReference type="Proteomes" id="UP000314983"/>
    </source>
</evidence>
<feature type="region of interest" description="Disordered" evidence="7">
    <location>
        <begin position="1"/>
        <end position="26"/>
    </location>
</feature>
<gene>
    <name evidence="9" type="primary">LOC113569401</name>
</gene>
<keyword evidence="5 6" id="KW-0472">Membrane</keyword>
<evidence type="ECO:0000256" key="8">
    <source>
        <dbReference type="SAM" id="Phobius"/>
    </source>
</evidence>
<dbReference type="GO" id="GO:0051480">
    <property type="term" value="P:regulation of cytosolic calcium ion concentration"/>
    <property type="evidence" value="ECO:0007669"/>
    <property type="project" value="TreeGrafter"/>
</dbReference>
<dbReference type="InterPro" id="IPR001612">
    <property type="entry name" value="Caveolin"/>
</dbReference>
<organism evidence="9 10">
    <name type="scientific">Electrophorus electricus</name>
    <name type="common">Electric eel</name>
    <name type="synonym">Gymnotus electricus</name>
    <dbReference type="NCBI Taxonomy" id="8005"/>
    <lineage>
        <taxon>Eukaryota</taxon>
        <taxon>Metazoa</taxon>
        <taxon>Chordata</taxon>
        <taxon>Craniata</taxon>
        <taxon>Vertebrata</taxon>
        <taxon>Euteleostomi</taxon>
        <taxon>Actinopterygii</taxon>
        <taxon>Neopterygii</taxon>
        <taxon>Teleostei</taxon>
        <taxon>Ostariophysi</taxon>
        <taxon>Gymnotiformes</taxon>
        <taxon>Gymnotoidei</taxon>
        <taxon>Gymnotidae</taxon>
        <taxon>Electrophorus</taxon>
    </lineage>
</organism>
<dbReference type="Proteomes" id="UP000314983">
    <property type="component" value="Chromosome 3"/>
</dbReference>
<dbReference type="GeneTree" id="ENSGT00950000183006"/>
<evidence type="ECO:0000256" key="1">
    <source>
        <dbReference type="ARBA" id="ARBA00004202"/>
    </source>
</evidence>
<keyword evidence="10" id="KW-1185">Reference proteome</keyword>
<comment type="subcellular location">
    <subcellularLocation>
        <location evidence="1 6">Cell membrane</location>
        <topology evidence="1 6">Peripheral membrane protein</topology>
    </subcellularLocation>
    <subcellularLocation>
        <location evidence="6">Golgi apparatus membrane</location>
        <topology evidence="6">Peripheral membrane protein</topology>
    </subcellularLocation>
    <subcellularLocation>
        <location evidence="6">Membrane</location>
        <location evidence="6">Caveola</location>
        <topology evidence="6">Peripheral membrane protein</topology>
    </subcellularLocation>
</comment>
<dbReference type="PANTHER" id="PTHR10844">
    <property type="entry name" value="CAVEOLIN"/>
    <property type="match status" value="1"/>
</dbReference>
<feature type="transmembrane region" description="Helical" evidence="8">
    <location>
        <begin position="68"/>
        <end position="92"/>
    </location>
</feature>
<reference evidence="9" key="4">
    <citation type="submission" date="2025-08" db="UniProtKB">
        <authorList>
            <consortium name="Ensembl"/>
        </authorList>
    </citation>
    <scope>IDENTIFICATION</scope>
</reference>
<dbReference type="GO" id="GO:0000139">
    <property type="term" value="C:Golgi membrane"/>
    <property type="evidence" value="ECO:0007669"/>
    <property type="project" value="UniProtKB-SubCell"/>
</dbReference>
<protein>
    <recommendedName>
        <fullName evidence="6">Caveolin</fullName>
    </recommendedName>
</protein>
<dbReference type="OMA" id="HLNETRI"/>
<keyword evidence="3 6" id="KW-1003">Cell membrane</keyword>
<evidence type="ECO:0000256" key="4">
    <source>
        <dbReference type="ARBA" id="ARBA00023034"/>
    </source>
</evidence>
<dbReference type="PANTHER" id="PTHR10844:SF29">
    <property type="entry name" value="CAVEOLIN"/>
    <property type="match status" value="1"/>
</dbReference>
<comment type="similarity">
    <text evidence="2 6">Belongs to the caveolin family.</text>
</comment>
<evidence type="ECO:0000256" key="5">
    <source>
        <dbReference type="ARBA" id="ARBA00023136"/>
    </source>
</evidence>
<dbReference type="Pfam" id="PF01146">
    <property type="entry name" value="Caveolin"/>
    <property type="match status" value="1"/>
</dbReference>
<dbReference type="GO" id="GO:0060090">
    <property type="term" value="F:molecular adaptor activity"/>
    <property type="evidence" value="ECO:0007669"/>
    <property type="project" value="TreeGrafter"/>
</dbReference>
<feature type="compositionally biased region" description="Acidic residues" evidence="7">
    <location>
        <begin position="1"/>
        <end position="10"/>
    </location>
</feature>
<dbReference type="STRING" id="8005.ENSEEEP00000052162"/>
<evidence type="ECO:0000256" key="7">
    <source>
        <dbReference type="SAM" id="MobiDB-lite"/>
    </source>
</evidence>
<comment type="function">
    <text evidence="6">May act as a scaffolding protein within caveolar membranes. Interacts directly with G-protein alpha subunits and can functionally regulate their activity.</text>
</comment>
<reference evidence="9" key="3">
    <citation type="submission" date="2020-05" db="EMBL/GenBank/DDBJ databases">
        <title>Electrophorus electricus (electric eel) genome, fEleEle1, primary haplotype.</title>
        <authorList>
            <person name="Myers G."/>
            <person name="Meyer A."/>
            <person name="Fedrigo O."/>
            <person name="Formenti G."/>
            <person name="Rhie A."/>
            <person name="Tracey A."/>
            <person name="Sims Y."/>
            <person name="Jarvis E.D."/>
        </authorList>
    </citation>
    <scope>NUCLEOTIDE SEQUENCE [LARGE SCALE GENOMIC DNA]</scope>
</reference>
<name>A0A4W4HRL8_ELEEL</name>
<sequence length="138" mass="16118">MEEELEEQPGEDSPHHGMTCLNKHRDPKGINKHLKVSFEEVIAEPASVHSFDRVWLWSHVHFEVSRLWFYRLFSLLLAVPVALGKGLLFALLSYLHIWRAKAQLIMPSVQLLLINMHWMRVAWSSVLDLAVPIRWTKD</sequence>
<evidence type="ECO:0000256" key="3">
    <source>
        <dbReference type="ARBA" id="ARBA00022475"/>
    </source>
</evidence>
<accession>A0A4W4HRL8</accession>
<dbReference type="AlphaFoldDB" id="A0A4W4HRL8"/>
<dbReference type="Ensembl" id="ENSEEET00000052728.2">
    <property type="protein sequence ID" value="ENSEEEP00000052162.2"/>
    <property type="gene ID" value="ENSEEEG00000024455.2"/>
</dbReference>
<dbReference type="GO" id="GO:0042383">
    <property type="term" value="C:sarcolemma"/>
    <property type="evidence" value="ECO:0007669"/>
    <property type="project" value="TreeGrafter"/>
</dbReference>
<dbReference type="GO" id="GO:0005925">
    <property type="term" value="C:focal adhesion"/>
    <property type="evidence" value="ECO:0007669"/>
    <property type="project" value="TreeGrafter"/>
</dbReference>
<keyword evidence="4 6" id="KW-0333">Golgi apparatus</keyword>
<reference evidence="9" key="5">
    <citation type="submission" date="2025-09" db="UniProtKB">
        <authorList>
            <consortium name="Ensembl"/>
        </authorList>
    </citation>
    <scope>IDENTIFICATION</scope>
</reference>
<proteinExistence type="inferred from homology"/>